<gene>
    <name evidence="2" type="ORF">HUK82_01375</name>
</gene>
<proteinExistence type="predicted"/>
<sequence length="126" mass="13596">PEPRDRLALGDWDRLMAYFDAQAGALVPGQLRMLFLDNRNRLLADEAFEAEAGVRAVLVRGLSLHATALIGVRIAAGGQVLATIADRDGPLARELADKGGSLSIVLHDMMVIGPGQWLSFRQHGLL</sequence>
<feature type="domain" description="RadC-like JAB" evidence="1">
    <location>
        <begin position="11"/>
        <end position="125"/>
    </location>
</feature>
<evidence type="ECO:0000313" key="2">
    <source>
        <dbReference type="EMBL" id="NVN39218.1"/>
    </source>
</evidence>
<dbReference type="Pfam" id="PF04002">
    <property type="entry name" value="RadC"/>
    <property type="match status" value="1"/>
</dbReference>
<feature type="non-terminal residue" evidence="2">
    <location>
        <position position="1"/>
    </location>
</feature>
<keyword evidence="3" id="KW-1185">Reference proteome</keyword>
<accession>A0A850P5K4</accession>
<dbReference type="RefSeq" id="WP_305144396.1">
    <property type="nucleotide sequence ID" value="NZ_JABXXR010000004.1"/>
</dbReference>
<organism evidence="2 3">
    <name type="scientific">Ameyamaea chiangmaiensis</name>
    <dbReference type="NCBI Taxonomy" id="442969"/>
    <lineage>
        <taxon>Bacteria</taxon>
        <taxon>Pseudomonadati</taxon>
        <taxon>Pseudomonadota</taxon>
        <taxon>Alphaproteobacteria</taxon>
        <taxon>Acetobacterales</taxon>
        <taxon>Acetobacteraceae</taxon>
        <taxon>Ameyamaea</taxon>
    </lineage>
</organism>
<dbReference type="AlphaFoldDB" id="A0A850P5K4"/>
<evidence type="ECO:0000259" key="1">
    <source>
        <dbReference type="Pfam" id="PF04002"/>
    </source>
</evidence>
<evidence type="ECO:0000313" key="3">
    <source>
        <dbReference type="Proteomes" id="UP000585665"/>
    </source>
</evidence>
<comment type="caution">
    <text evidence="2">The sequence shown here is derived from an EMBL/GenBank/DDBJ whole genome shotgun (WGS) entry which is preliminary data.</text>
</comment>
<dbReference type="Gene3D" id="3.40.140.10">
    <property type="entry name" value="Cytidine Deaminase, domain 2"/>
    <property type="match status" value="1"/>
</dbReference>
<reference evidence="2 3" key="1">
    <citation type="submission" date="2020-06" db="EMBL/GenBank/DDBJ databases">
        <title>Description of novel acetic acid bacteria.</title>
        <authorList>
            <person name="Sombolestani A."/>
        </authorList>
    </citation>
    <scope>NUCLEOTIDE SEQUENCE [LARGE SCALE GENOMIC DNA]</scope>
    <source>
        <strain evidence="2 3">LMG 27010</strain>
    </source>
</reference>
<protein>
    <submittedName>
        <fullName evidence="2">DNA repair protein RadC</fullName>
    </submittedName>
</protein>
<dbReference type="InterPro" id="IPR025657">
    <property type="entry name" value="RadC_JAB"/>
</dbReference>
<dbReference type="Proteomes" id="UP000585665">
    <property type="component" value="Unassembled WGS sequence"/>
</dbReference>
<name>A0A850P5K4_9PROT</name>
<dbReference type="EMBL" id="JABXXR010000004">
    <property type="protein sequence ID" value="NVN39218.1"/>
    <property type="molecule type" value="Genomic_DNA"/>
</dbReference>